<accession>F4PKI3</accession>
<dbReference type="AlphaFoldDB" id="F4PKI3"/>
<dbReference type="RefSeq" id="XP_004361958.1">
    <property type="nucleotide sequence ID" value="XM_004361901.1"/>
</dbReference>
<dbReference type="KEGG" id="dfa:DFA_06246"/>
<reference evidence="2" key="1">
    <citation type="journal article" date="2011" name="Genome Res.">
        <title>Phylogeny-wide analysis of social amoeba genomes highlights ancient origins for complex intercellular communication.</title>
        <authorList>
            <person name="Heidel A.J."/>
            <person name="Lawal H.M."/>
            <person name="Felder M."/>
            <person name="Schilde C."/>
            <person name="Helps N.R."/>
            <person name="Tunggal B."/>
            <person name="Rivero F."/>
            <person name="John U."/>
            <person name="Schleicher M."/>
            <person name="Eichinger L."/>
            <person name="Platzer M."/>
            <person name="Noegel A.A."/>
            <person name="Schaap P."/>
            <person name="Gloeckner G."/>
        </authorList>
    </citation>
    <scope>NUCLEOTIDE SEQUENCE [LARGE SCALE GENOMIC DNA]</scope>
    <source>
        <strain evidence="2">SH3</strain>
    </source>
</reference>
<protein>
    <submittedName>
        <fullName evidence="1">Uncharacterized protein</fullName>
    </submittedName>
</protein>
<proteinExistence type="predicted"/>
<keyword evidence="2" id="KW-1185">Reference proteome</keyword>
<organism evidence="1 2">
    <name type="scientific">Cavenderia fasciculata</name>
    <name type="common">Slime mold</name>
    <name type="synonym">Dictyostelium fasciculatum</name>
    <dbReference type="NCBI Taxonomy" id="261658"/>
    <lineage>
        <taxon>Eukaryota</taxon>
        <taxon>Amoebozoa</taxon>
        <taxon>Evosea</taxon>
        <taxon>Eumycetozoa</taxon>
        <taxon>Dictyostelia</taxon>
        <taxon>Acytosteliales</taxon>
        <taxon>Cavenderiaceae</taxon>
        <taxon>Cavenderia</taxon>
    </lineage>
</organism>
<dbReference type="GeneID" id="14875959"/>
<dbReference type="EMBL" id="GL883007">
    <property type="protein sequence ID" value="EGG24107.1"/>
    <property type="molecule type" value="Genomic_DNA"/>
</dbReference>
<dbReference type="Proteomes" id="UP000007797">
    <property type="component" value="Unassembled WGS sequence"/>
</dbReference>
<name>F4PKI3_CACFS</name>
<sequence>MFLRTSYSKLKSLDFKSISSYSPLPIPLPSSQLIRSKTSNHKVSRPATIYYFLPRQSRQNHKLVCRYFAEGSKIRYDAFLGHIKASMDLSQMSPYDCFSLILKHMDDINERFWELLNGYLETSKPLALKYIGRKSHQLGEYYDKAICLPQETKNLQQILKKRFPSESGREWVSNGDVVINSKGALKDLKFEKWVGTSNSPSTYSNIHTDEIQSDAAVESIKRIIRDIWHYRKATISSIRLRSCYSDRLTSSARYLGCCSTGYIVRSTPHMKAATLLKDIVTVCHTSRSIASNNNITLYRNDVFDKLVD</sequence>
<gene>
    <name evidence="1" type="ORF">DFA_06246</name>
</gene>
<evidence type="ECO:0000313" key="2">
    <source>
        <dbReference type="Proteomes" id="UP000007797"/>
    </source>
</evidence>
<evidence type="ECO:0000313" key="1">
    <source>
        <dbReference type="EMBL" id="EGG24107.1"/>
    </source>
</evidence>